<comment type="caution">
    <text evidence="5">The sequence shown here is derived from an EMBL/GenBank/DDBJ whole genome shotgun (WGS) entry which is preliminary data.</text>
</comment>
<dbReference type="RefSeq" id="WP_183471144.1">
    <property type="nucleotide sequence ID" value="NZ_JACIBX010000003.1"/>
</dbReference>
<keyword evidence="3" id="KW-0067">ATP-binding</keyword>
<dbReference type="InterPro" id="IPR006016">
    <property type="entry name" value="UspA"/>
</dbReference>
<dbReference type="CDD" id="cd00293">
    <property type="entry name" value="USP-like"/>
    <property type="match status" value="1"/>
</dbReference>
<dbReference type="Gene3D" id="3.40.50.12370">
    <property type="match status" value="1"/>
</dbReference>
<evidence type="ECO:0000259" key="4">
    <source>
        <dbReference type="Pfam" id="PF00582"/>
    </source>
</evidence>
<protein>
    <submittedName>
        <fullName evidence="5">Nucleotide-binding universal stress UspA family protein</fullName>
    </submittedName>
</protein>
<name>A0ABR6HN81_9RHOB</name>
<dbReference type="InterPro" id="IPR006015">
    <property type="entry name" value="Universal_stress_UspA"/>
</dbReference>
<keyword evidence="2" id="KW-0547">Nucleotide-binding</keyword>
<accession>A0ABR6HN81</accession>
<keyword evidence="6" id="KW-1185">Reference proteome</keyword>
<sequence>MRSSALDLAQGVVAQDRGTLARIEISRQVSPMRTIIAATDFSKASNQAVLKGAAIAARTGARLHIFHAASFRIEPDQAEHFAALAEGYIDTLRARVQCRFGPALEVSGTDSAAWQDIYPVLERQKADLLVVGQHVHPNGLDMFNGTFVERLATDCPVPVLVSVSDPETPYRRILATVDLGPASERAMPVLRAIAPDSKIALMQIERARSLASHPCDEPHGLGVAPTYSAHAAARFRDRTGLGAETELFIVEGDPRLRIRQEVSSRSIDLVALTGAEPMRGLKDDFLRTPPCDLMVFPAGARQSA</sequence>
<dbReference type="SUPFAM" id="SSF52402">
    <property type="entry name" value="Adenine nucleotide alpha hydrolases-like"/>
    <property type="match status" value="2"/>
</dbReference>
<dbReference type="Proteomes" id="UP000576152">
    <property type="component" value="Unassembled WGS sequence"/>
</dbReference>
<evidence type="ECO:0000256" key="1">
    <source>
        <dbReference type="ARBA" id="ARBA00008791"/>
    </source>
</evidence>
<gene>
    <name evidence="5" type="ORF">FHS00_001365</name>
</gene>
<dbReference type="Pfam" id="PF00582">
    <property type="entry name" value="Usp"/>
    <property type="match status" value="1"/>
</dbReference>
<dbReference type="EMBL" id="JACIBX010000003">
    <property type="protein sequence ID" value="MBB3711794.1"/>
    <property type="molecule type" value="Genomic_DNA"/>
</dbReference>
<evidence type="ECO:0000256" key="3">
    <source>
        <dbReference type="ARBA" id="ARBA00022840"/>
    </source>
</evidence>
<proteinExistence type="inferred from homology"/>
<evidence type="ECO:0000313" key="6">
    <source>
        <dbReference type="Proteomes" id="UP000576152"/>
    </source>
</evidence>
<dbReference type="PANTHER" id="PTHR46268:SF27">
    <property type="entry name" value="UNIVERSAL STRESS PROTEIN RV2623"/>
    <property type="match status" value="1"/>
</dbReference>
<feature type="domain" description="UspA" evidence="4">
    <location>
        <begin position="32"/>
        <end position="161"/>
    </location>
</feature>
<organism evidence="5 6">
    <name type="scientific">Limimaricola variabilis</name>
    <dbReference type="NCBI Taxonomy" id="1492771"/>
    <lineage>
        <taxon>Bacteria</taxon>
        <taxon>Pseudomonadati</taxon>
        <taxon>Pseudomonadota</taxon>
        <taxon>Alphaproteobacteria</taxon>
        <taxon>Rhodobacterales</taxon>
        <taxon>Paracoccaceae</taxon>
        <taxon>Limimaricola</taxon>
    </lineage>
</organism>
<dbReference type="PRINTS" id="PR01438">
    <property type="entry name" value="UNVRSLSTRESS"/>
</dbReference>
<reference evidence="5 6" key="1">
    <citation type="submission" date="2020-08" db="EMBL/GenBank/DDBJ databases">
        <title>Genomic Encyclopedia of Type Strains, Phase III (KMG-III): the genomes of soil and plant-associated and newly described type strains.</title>
        <authorList>
            <person name="Whitman W."/>
        </authorList>
    </citation>
    <scope>NUCLEOTIDE SEQUENCE [LARGE SCALE GENOMIC DNA]</scope>
    <source>
        <strain evidence="5 6">CECT 8572</strain>
    </source>
</reference>
<dbReference type="PANTHER" id="PTHR46268">
    <property type="entry name" value="STRESS RESPONSE PROTEIN NHAX"/>
    <property type="match status" value="1"/>
</dbReference>
<evidence type="ECO:0000313" key="5">
    <source>
        <dbReference type="EMBL" id="MBB3711794.1"/>
    </source>
</evidence>
<comment type="similarity">
    <text evidence="1">Belongs to the universal stress protein A family.</text>
</comment>
<evidence type="ECO:0000256" key="2">
    <source>
        <dbReference type="ARBA" id="ARBA00022741"/>
    </source>
</evidence>